<protein>
    <recommendedName>
        <fullName evidence="4">Inner membrane protein</fullName>
    </recommendedName>
</protein>
<reference evidence="2 3" key="1">
    <citation type="submission" date="2022-05" db="EMBL/GenBank/DDBJ databases">
        <authorList>
            <person name="Park J.-S."/>
        </authorList>
    </citation>
    <scope>NUCLEOTIDE SEQUENCE [LARGE SCALE GENOMIC DNA]</scope>
    <source>
        <strain evidence="2 3">2012CJ34-2</strain>
    </source>
</reference>
<evidence type="ECO:0000313" key="2">
    <source>
        <dbReference type="EMBL" id="MCL6270095.1"/>
    </source>
</evidence>
<name>A0ABT0PFD1_9GAMM</name>
<sequence length="207" mass="23453">MSQVDLLELFGYVASVIVAISLTMSSIVKLRWWNLLGATCFGTYGLLIGALPVALLNYFIALANIYYLYKMYTEKAHFQVLPISTSDVYLKEFVRLHEGEIKEFFPPFGLRDNRDYISMMIHRDLAVAGMFIGHKIDGTTLEMDLDFVLAPYRDMKPGQFIFKESTDIFKKHGIKKVVSAPGSEGHTTYLTKIGFAMKGDRLELDLA</sequence>
<keyword evidence="1" id="KW-0812">Transmembrane</keyword>
<keyword evidence="1" id="KW-1133">Transmembrane helix</keyword>
<comment type="caution">
    <text evidence="2">The sequence shown here is derived from an EMBL/GenBank/DDBJ whole genome shotgun (WGS) entry which is preliminary data.</text>
</comment>
<proteinExistence type="predicted"/>
<dbReference type="EMBL" id="JAMFLX010000010">
    <property type="protein sequence ID" value="MCL6270095.1"/>
    <property type="molecule type" value="Genomic_DNA"/>
</dbReference>
<dbReference type="Proteomes" id="UP001203338">
    <property type="component" value="Unassembled WGS sequence"/>
</dbReference>
<organism evidence="2 3">
    <name type="scientific">Parendozoicomonas callyspongiae</name>
    <dbReference type="NCBI Taxonomy" id="2942213"/>
    <lineage>
        <taxon>Bacteria</taxon>
        <taxon>Pseudomonadati</taxon>
        <taxon>Pseudomonadota</taxon>
        <taxon>Gammaproteobacteria</taxon>
        <taxon>Oceanospirillales</taxon>
        <taxon>Endozoicomonadaceae</taxon>
        <taxon>Parendozoicomonas</taxon>
    </lineage>
</organism>
<gene>
    <name evidence="2" type="ORF">M3P05_09135</name>
</gene>
<dbReference type="RefSeq" id="WP_249699246.1">
    <property type="nucleotide sequence ID" value="NZ_JAMFLX010000010.1"/>
</dbReference>
<feature type="transmembrane region" description="Helical" evidence="1">
    <location>
        <begin position="44"/>
        <end position="69"/>
    </location>
</feature>
<keyword evidence="3" id="KW-1185">Reference proteome</keyword>
<evidence type="ECO:0008006" key="4">
    <source>
        <dbReference type="Google" id="ProtNLM"/>
    </source>
</evidence>
<keyword evidence="1" id="KW-0472">Membrane</keyword>
<accession>A0ABT0PFD1</accession>
<evidence type="ECO:0000256" key="1">
    <source>
        <dbReference type="SAM" id="Phobius"/>
    </source>
</evidence>
<evidence type="ECO:0000313" key="3">
    <source>
        <dbReference type="Proteomes" id="UP001203338"/>
    </source>
</evidence>
<feature type="transmembrane region" description="Helical" evidence="1">
    <location>
        <begin position="9"/>
        <end position="32"/>
    </location>
</feature>